<dbReference type="PANTHER" id="PTHR13281:SF0">
    <property type="entry name" value="TRANSMEMBRANE PROTEIN 70, MITOCHONDRIAL"/>
    <property type="match status" value="1"/>
</dbReference>
<proteinExistence type="inferred from homology"/>
<evidence type="ECO:0000313" key="3">
    <source>
        <dbReference type="Ensembl" id="ENSPCEP00000009641.1"/>
    </source>
</evidence>
<dbReference type="PANTHER" id="PTHR13281">
    <property type="entry name" value="TRANSMEMBRANE PROTEIN 70, MITOCHONDRIAL"/>
    <property type="match status" value="1"/>
</dbReference>
<evidence type="ECO:0000256" key="1">
    <source>
        <dbReference type="ARBA" id="ARBA00005280"/>
    </source>
</evidence>
<dbReference type="GO" id="GO:0033615">
    <property type="term" value="P:mitochondrial proton-transporting ATP synthase complex assembly"/>
    <property type="evidence" value="ECO:0007669"/>
    <property type="project" value="TreeGrafter"/>
</dbReference>
<keyword evidence="2" id="KW-1133">Transmembrane helix</keyword>
<organism evidence="3 4">
    <name type="scientific">Pelusios castaneus</name>
    <name type="common">West African mud turtle</name>
    <dbReference type="NCBI Taxonomy" id="367368"/>
    <lineage>
        <taxon>Eukaryota</taxon>
        <taxon>Metazoa</taxon>
        <taxon>Chordata</taxon>
        <taxon>Craniata</taxon>
        <taxon>Vertebrata</taxon>
        <taxon>Euteleostomi</taxon>
        <taxon>Archelosauria</taxon>
        <taxon>Testudinata</taxon>
        <taxon>Testudines</taxon>
        <taxon>Pleurodira</taxon>
        <taxon>Pelomedusidae</taxon>
        <taxon>Pelusios</taxon>
    </lineage>
</organism>
<reference evidence="3" key="1">
    <citation type="submission" date="2025-08" db="UniProtKB">
        <authorList>
            <consortium name="Ensembl"/>
        </authorList>
    </citation>
    <scope>IDENTIFICATION</scope>
</reference>
<keyword evidence="2" id="KW-0812">Transmembrane</keyword>
<keyword evidence="2" id="KW-0472">Membrane</keyword>
<name>A0A8C8RRU6_9SAUR</name>
<dbReference type="InterPro" id="IPR009724">
    <property type="entry name" value="TMEM70"/>
</dbReference>
<reference evidence="3" key="2">
    <citation type="submission" date="2025-09" db="UniProtKB">
        <authorList>
            <consortium name="Ensembl"/>
        </authorList>
    </citation>
    <scope>IDENTIFICATION</scope>
</reference>
<protein>
    <submittedName>
        <fullName evidence="3">Transmembrane protein 70</fullName>
    </submittedName>
</protein>
<evidence type="ECO:0000313" key="4">
    <source>
        <dbReference type="Proteomes" id="UP000694393"/>
    </source>
</evidence>
<dbReference type="Pfam" id="PF06979">
    <property type="entry name" value="TMEM70"/>
    <property type="match status" value="1"/>
</dbReference>
<dbReference type="GO" id="GO:0031966">
    <property type="term" value="C:mitochondrial membrane"/>
    <property type="evidence" value="ECO:0007669"/>
    <property type="project" value="TreeGrafter"/>
</dbReference>
<dbReference type="Ensembl" id="ENSPCET00000009973.1">
    <property type="protein sequence ID" value="ENSPCEP00000009641.1"/>
    <property type="gene ID" value="ENSPCEG00000007683.1"/>
</dbReference>
<comment type="similarity">
    <text evidence="1">Belongs to the TMEM70 family.</text>
</comment>
<dbReference type="Proteomes" id="UP000694393">
    <property type="component" value="Unplaced"/>
</dbReference>
<feature type="transmembrane region" description="Helical" evidence="2">
    <location>
        <begin position="144"/>
        <end position="165"/>
    </location>
</feature>
<keyword evidence="4" id="KW-1185">Reference proteome</keyword>
<sequence length="252" mass="27822">MPLLATAGCFRARAPVFRLWSARRCVAAAPPGGSRWAAVNQSRSASSCGVPALPRARGPGAVGALPRAVGRDQNIFTCVVSVRCFSTSCGGQLEDGRLIYTGTMAKVVVGVKIFSYSTSMFNLCVVPQIIWKTGLGVENLYLQAAFYSIMGFFTFLTPVILHLLTKGYVVRLYHKAESDTYTAITYNAMLAEKRTVFHQSDVKIPDISRMFTTFYAKTKSMLVNPALFAIPQDYNHLMGFDKPFNFELEKQK</sequence>
<accession>A0A8C8RRU6</accession>
<dbReference type="AlphaFoldDB" id="A0A8C8RRU6"/>
<dbReference type="InterPro" id="IPR045325">
    <property type="entry name" value="TMEM70/TMEM186/TMEM223"/>
</dbReference>
<evidence type="ECO:0000256" key="2">
    <source>
        <dbReference type="SAM" id="Phobius"/>
    </source>
</evidence>